<dbReference type="PANTHER" id="PTHR30560">
    <property type="entry name" value="TRIGGER FACTOR CHAPERONE AND PEPTIDYL-PROLYL CIS/TRANS ISOMERASE"/>
    <property type="match status" value="1"/>
</dbReference>
<feature type="compositionally biased region" description="Basic and acidic residues" evidence="13">
    <location>
        <begin position="457"/>
        <end position="475"/>
    </location>
</feature>
<dbReference type="InterPro" id="IPR036611">
    <property type="entry name" value="Trigger_fac_ribosome-bd_sf"/>
</dbReference>
<dbReference type="PIRSF" id="PIRSF003095">
    <property type="entry name" value="Trigger_factor"/>
    <property type="match status" value="1"/>
</dbReference>
<protein>
    <recommendedName>
        <fullName evidence="4 10">Trigger factor</fullName>
        <shortName evidence="10">TF</shortName>
        <ecNumber evidence="3 10">5.2.1.8</ecNumber>
    </recommendedName>
    <alternativeName>
        <fullName evidence="9 10">PPIase</fullName>
    </alternativeName>
</protein>
<feature type="compositionally biased region" description="Basic residues" evidence="13">
    <location>
        <begin position="445"/>
        <end position="456"/>
    </location>
</feature>
<evidence type="ECO:0000256" key="6">
    <source>
        <dbReference type="ARBA" id="ARBA00023186"/>
    </source>
</evidence>
<keyword evidence="10" id="KW-0963">Cytoplasm</keyword>
<reference evidence="16" key="1">
    <citation type="journal article" date="2019" name="Int. J. Syst. Evol. Microbiol.">
        <title>The Global Catalogue of Microorganisms (GCM) 10K type strain sequencing project: providing services to taxonomists for standard genome sequencing and annotation.</title>
        <authorList>
            <consortium name="The Broad Institute Genomics Platform"/>
            <consortium name="The Broad Institute Genome Sequencing Center for Infectious Disease"/>
            <person name="Wu L."/>
            <person name="Ma J."/>
        </authorList>
    </citation>
    <scope>NUCLEOTIDE SEQUENCE [LARGE SCALE GENOMIC DNA]</scope>
    <source>
        <strain evidence="16">KCTC 42964</strain>
    </source>
</reference>
<evidence type="ECO:0000256" key="7">
    <source>
        <dbReference type="ARBA" id="ARBA00023235"/>
    </source>
</evidence>
<evidence type="ECO:0000256" key="9">
    <source>
        <dbReference type="ARBA" id="ARBA00029986"/>
    </source>
</evidence>
<comment type="catalytic activity">
    <reaction evidence="1 10 11">
        <text>[protein]-peptidylproline (omega=180) = [protein]-peptidylproline (omega=0)</text>
        <dbReference type="Rhea" id="RHEA:16237"/>
        <dbReference type="Rhea" id="RHEA-COMP:10747"/>
        <dbReference type="Rhea" id="RHEA-COMP:10748"/>
        <dbReference type="ChEBI" id="CHEBI:83833"/>
        <dbReference type="ChEBI" id="CHEBI:83834"/>
        <dbReference type="EC" id="5.2.1.8"/>
    </reaction>
</comment>
<dbReference type="Pfam" id="PF05698">
    <property type="entry name" value="Trigger_C"/>
    <property type="match status" value="1"/>
</dbReference>
<comment type="caution">
    <text evidence="15">The sequence shown here is derived from an EMBL/GenBank/DDBJ whole genome shotgun (WGS) entry which is preliminary data.</text>
</comment>
<dbReference type="SUPFAM" id="SSF54534">
    <property type="entry name" value="FKBP-like"/>
    <property type="match status" value="1"/>
</dbReference>
<dbReference type="InterPro" id="IPR001179">
    <property type="entry name" value="PPIase_FKBP_dom"/>
</dbReference>
<evidence type="ECO:0000256" key="11">
    <source>
        <dbReference type="PROSITE-ProRule" id="PRU00277"/>
    </source>
</evidence>
<dbReference type="InterPro" id="IPR037041">
    <property type="entry name" value="Trigger_fac_C_sf"/>
</dbReference>
<evidence type="ECO:0000313" key="16">
    <source>
        <dbReference type="Proteomes" id="UP001595528"/>
    </source>
</evidence>
<dbReference type="PROSITE" id="PS50059">
    <property type="entry name" value="FKBP_PPIASE"/>
    <property type="match status" value="1"/>
</dbReference>
<dbReference type="Pfam" id="PF05697">
    <property type="entry name" value="Trigger_N"/>
    <property type="match status" value="1"/>
</dbReference>
<comment type="similarity">
    <text evidence="2 10 12">Belongs to the FKBP-type PPIase family. Tig subfamily.</text>
</comment>
<dbReference type="Proteomes" id="UP001595528">
    <property type="component" value="Unassembled WGS sequence"/>
</dbReference>
<sequence>MSAPEGLRREIKINVPASELDAKVDEKLKDLSKQVRMPGFRPGKAPVKLLRKQYGKAAFGEVVSETVNEAMQKCMADNNLRPATEPDVDFGEPEEGKDLVCSVNFEVMPEFELGDFSTIELERATSGPEDEKVEEQLKAIAEQQKNFARIEEARPAQNGDSLLIDFVGRVDGTAFEGGAAEDYALEIGSGTFIPGFEEQLTGAAEGEKRDVTVTFPEDYGNAELAGKEAVFEVTVKEIRAPEAVELNDDFAQKLGLQSLDELRDMVRQQMQGEFDRASRFMVKRKLLDALAERYDFAVPAGMLQGEFDQIWGQVAPDEAALEAEKEKTGKGEDELKDEYRAIAERRVRLGLVLAEVGRFNNIQVQQDELQRALLDEARRYPGQEQQVLQFYQQNPEMMQRLRAPIYEDKVVDFVLEMAKVNEKSLPAQEFMALAEAEDEEDGHDHHHHDHDHHHHDHDHDHDHDHSHDHAGHKEA</sequence>
<dbReference type="InterPro" id="IPR046357">
    <property type="entry name" value="PPIase_dom_sf"/>
</dbReference>
<dbReference type="GO" id="GO:0003755">
    <property type="term" value="F:peptidyl-prolyl cis-trans isomerase activity"/>
    <property type="evidence" value="ECO:0007669"/>
    <property type="project" value="UniProtKB-EC"/>
</dbReference>
<feature type="domain" description="PPIase FKBP-type" evidence="14">
    <location>
        <begin position="159"/>
        <end position="239"/>
    </location>
</feature>
<evidence type="ECO:0000256" key="5">
    <source>
        <dbReference type="ARBA" id="ARBA00023110"/>
    </source>
</evidence>
<keyword evidence="10 12" id="KW-0131">Cell cycle</keyword>
<dbReference type="SUPFAM" id="SSF102735">
    <property type="entry name" value="Trigger factor ribosome-binding domain"/>
    <property type="match status" value="1"/>
</dbReference>
<feature type="region of interest" description="Disordered" evidence="13">
    <location>
        <begin position="436"/>
        <end position="475"/>
    </location>
</feature>
<keyword evidence="6 10" id="KW-0143">Chaperone</keyword>
<keyword evidence="16" id="KW-1185">Reference proteome</keyword>
<proteinExistence type="inferred from homology"/>
<dbReference type="InterPro" id="IPR005215">
    <property type="entry name" value="Trig_fac"/>
</dbReference>
<dbReference type="Gene3D" id="3.10.50.40">
    <property type="match status" value="1"/>
</dbReference>
<dbReference type="NCBIfam" id="TIGR00115">
    <property type="entry name" value="tig"/>
    <property type="match status" value="1"/>
</dbReference>
<evidence type="ECO:0000256" key="3">
    <source>
        <dbReference type="ARBA" id="ARBA00013194"/>
    </source>
</evidence>
<dbReference type="InterPro" id="IPR027304">
    <property type="entry name" value="Trigger_fact/SurA_dom_sf"/>
</dbReference>
<dbReference type="RefSeq" id="WP_379897758.1">
    <property type="nucleotide sequence ID" value="NZ_JBHRTR010000005.1"/>
</dbReference>
<evidence type="ECO:0000256" key="12">
    <source>
        <dbReference type="RuleBase" id="RU003914"/>
    </source>
</evidence>
<evidence type="ECO:0000256" key="13">
    <source>
        <dbReference type="SAM" id="MobiDB-lite"/>
    </source>
</evidence>
<dbReference type="EC" id="5.2.1.8" evidence="3 10"/>
<organism evidence="15 16">
    <name type="scientific">Marinibaculum pumilum</name>
    <dbReference type="NCBI Taxonomy" id="1766165"/>
    <lineage>
        <taxon>Bacteria</taxon>
        <taxon>Pseudomonadati</taxon>
        <taxon>Pseudomonadota</taxon>
        <taxon>Alphaproteobacteria</taxon>
        <taxon>Rhodospirillales</taxon>
        <taxon>Rhodospirillaceae</taxon>
        <taxon>Marinibaculum</taxon>
    </lineage>
</organism>
<dbReference type="HAMAP" id="MF_00303">
    <property type="entry name" value="Trigger_factor_Tig"/>
    <property type="match status" value="1"/>
</dbReference>
<dbReference type="PANTHER" id="PTHR30560:SF3">
    <property type="entry name" value="TRIGGER FACTOR-LIKE PROTEIN TIG, CHLOROPLASTIC"/>
    <property type="match status" value="1"/>
</dbReference>
<dbReference type="Gene3D" id="1.10.3120.10">
    <property type="entry name" value="Trigger factor, C-terminal domain"/>
    <property type="match status" value="1"/>
</dbReference>
<keyword evidence="5 10" id="KW-0697">Rotamase</keyword>
<comment type="subcellular location">
    <subcellularLocation>
        <location evidence="10">Cytoplasm</location>
    </subcellularLocation>
    <text evidence="10">About half TF is bound to the ribosome near the polypeptide exit tunnel while the other half is free in the cytoplasm.</text>
</comment>
<accession>A0ABV7KUQ2</accession>
<gene>
    <name evidence="10 15" type="primary">tig</name>
    <name evidence="15" type="ORF">ACFOGJ_02140</name>
</gene>
<evidence type="ECO:0000256" key="2">
    <source>
        <dbReference type="ARBA" id="ARBA00005464"/>
    </source>
</evidence>
<dbReference type="SUPFAM" id="SSF109998">
    <property type="entry name" value="Triger factor/SurA peptide-binding domain-like"/>
    <property type="match status" value="1"/>
</dbReference>
<evidence type="ECO:0000256" key="10">
    <source>
        <dbReference type="HAMAP-Rule" id="MF_00303"/>
    </source>
</evidence>
<evidence type="ECO:0000256" key="8">
    <source>
        <dbReference type="ARBA" id="ARBA00024849"/>
    </source>
</evidence>
<dbReference type="Pfam" id="PF00254">
    <property type="entry name" value="FKBP_C"/>
    <property type="match status" value="1"/>
</dbReference>
<evidence type="ECO:0000256" key="4">
    <source>
        <dbReference type="ARBA" id="ARBA00016902"/>
    </source>
</evidence>
<comment type="domain">
    <text evidence="10">Consists of 3 domains; the N-terminus binds the ribosome, the middle domain has PPIase activity, while the C-terminus has intrinsic chaperone activity on its own.</text>
</comment>
<keyword evidence="7 10" id="KW-0413">Isomerase</keyword>
<dbReference type="EMBL" id="JBHRTR010000005">
    <property type="protein sequence ID" value="MFC3226010.1"/>
    <property type="molecule type" value="Genomic_DNA"/>
</dbReference>
<comment type="function">
    <text evidence="8 10">Involved in protein export. Acts as a chaperone by maintaining the newly synthesized protein in an open conformation. Functions as a peptidyl-prolyl cis-trans isomerase.</text>
</comment>
<dbReference type="InterPro" id="IPR008880">
    <property type="entry name" value="Trigger_fac_C"/>
</dbReference>
<name>A0ABV7KUQ2_9PROT</name>
<dbReference type="Gene3D" id="3.30.70.1050">
    <property type="entry name" value="Trigger factor ribosome-binding domain"/>
    <property type="match status" value="1"/>
</dbReference>
<evidence type="ECO:0000313" key="15">
    <source>
        <dbReference type="EMBL" id="MFC3226010.1"/>
    </source>
</evidence>
<evidence type="ECO:0000256" key="1">
    <source>
        <dbReference type="ARBA" id="ARBA00000971"/>
    </source>
</evidence>
<dbReference type="InterPro" id="IPR008881">
    <property type="entry name" value="Trigger_fac_ribosome-bd_bac"/>
</dbReference>
<keyword evidence="10 12" id="KW-0132">Cell division</keyword>
<evidence type="ECO:0000259" key="14">
    <source>
        <dbReference type="PROSITE" id="PS50059"/>
    </source>
</evidence>